<evidence type="ECO:0000313" key="2">
    <source>
        <dbReference type="Proteomes" id="UP000005466"/>
    </source>
</evidence>
<dbReference type="Proteomes" id="UP000005466">
    <property type="component" value="Unassembled WGS sequence"/>
</dbReference>
<gene>
    <name evidence="1" type="ORF">Pgy4_41749</name>
</gene>
<dbReference type="AlphaFoldDB" id="F3CJS5"/>
<dbReference type="EMBL" id="ADWY01004213">
    <property type="protein sequence ID" value="EGH19517.1"/>
    <property type="molecule type" value="Genomic_DNA"/>
</dbReference>
<organism evidence="1 2">
    <name type="scientific">Pseudomonas savastanoi pv. glycinea str. race 4</name>
    <dbReference type="NCBI Taxonomy" id="875330"/>
    <lineage>
        <taxon>Bacteria</taxon>
        <taxon>Pseudomonadati</taxon>
        <taxon>Pseudomonadota</taxon>
        <taxon>Gammaproteobacteria</taxon>
        <taxon>Pseudomonadales</taxon>
        <taxon>Pseudomonadaceae</taxon>
        <taxon>Pseudomonas</taxon>
    </lineage>
</organism>
<name>F3CJS5_PSESG</name>
<proteinExistence type="predicted"/>
<sequence>LGIILVAELRPIYKIAVNEVDEFMKRNRQFHMRP</sequence>
<evidence type="ECO:0000313" key="1">
    <source>
        <dbReference type="EMBL" id="EGH19517.1"/>
    </source>
</evidence>
<feature type="non-terminal residue" evidence="1">
    <location>
        <position position="34"/>
    </location>
</feature>
<accession>F3CJS5</accession>
<feature type="non-terminal residue" evidence="1">
    <location>
        <position position="1"/>
    </location>
</feature>
<reference evidence="1 2" key="1">
    <citation type="journal article" date="2011" name="PLoS Pathog.">
        <title>Dynamic evolution of pathogenicity revealed by sequencing and comparative genomics of 19 Pseudomonas syringae isolates.</title>
        <authorList>
            <person name="Baltrus D.A."/>
            <person name="Nishimura M.T."/>
            <person name="Romanchuk A."/>
            <person name="Chang J.H."/>
            <person name="Mukhtar M.S."/>
            <person name="Cherkis K."/>
            <person name="Roach J."/>
            <person name="Grant S.R."/>
            <person name="Jones C.D."/>
            <person name="Dangl J.L."/>
        </authorList>
    </citation>
    <scope>NUCLEOTIDE SEQUENCE [LARGE SCALE GENOMIC DNA]</scope>
    <source>
        <strain evidence="2">race 4</strain>
    </source>
</reference>
<protein>
    <submittedName>
        <fullName evidence="1">Uncharacterized protein</fullName>
    </submittedName>
</protein>
<comment type="caution">
    <text evidence="1">The sequence shown here is derived from an EMBL/GenBank/DDBJ whole genome shotgun (WGS) entry which is preliminary data.</text>
</comment>